<sequence>MEGVSYLDFSYPNPATRNDIVGCESITKENKPT</sequence>
<proteinExistence type="predicted"/>
<name>A0A087GN32_ARAAL</name>
<dbReference type="Proteomes" id="UP000029120">
    <property type="component" value="Chromosome 6"/>
</dbReference>
<keyword evidence="2" id="KW-1185">Reference proteome</keyword>
<dbReference type="EMBL" id="CM002874">
    <property type="protein sequence ID" value="KFK31284.1"/>
    <property type="molecule type" value="Genomic_DNA"/>
</dbReference>
<accession>A0A087GN32</accession>
<dbReference type="AlphaFoldDB" id="A0A087GN32"/>
<reference evidence="2" key="1">
    <citation type="journal article" date="2015" name="Nat. Plants">
        <title>Genome expansion of Arabis alpina linked with retrotransposition and reduced symmetric DNA methylation.</title>
        <authorList>
            <person name="Willing E.M."/>
            <person name="Rawat V."/>
            <person name="Mandakova T."/>
            <person name="Maumus F."/>
            <person name="James G.V."/>
            <person name="Nordstroem K.J."/>
            <person name="Becker C."/>
            <person name="Warthmann N."/>
            <person name="Chica C."/>
            <person name="Szarzynska B."/>
            <person name="Zytnicki M."/>
            <person name="Albani M.C."/>
            <person name="Kiefer C."/>
            <person name="Bergonzi S."/>
            <person name="Castaings L."/>
            <person name="Mateos J.L."/>
            <person name="Berns M.C."/>
            <person name="Bujdoso N."/>
            <person name="Piofczyk T."/>
            <person name="de Lorenzo L."/>
            <person name="Barrero-Sicilia C."/>
            <person name="Mateos I."/>
            <person name="Piednoel M."/>
            <person name="Hagmann J."/>
            <person name="Chen-Min-Tao R."/>
            <person name="Iglesias-Fernandez R."/>
            <person name="Schuster S.C."/>
            <person name="Alonso-Blanco C."/>
            <person name="Roudier F."/>
            <person name="Carbonero P."/>
            <person name="Paz-Ares J."/>
            <person name="Davis S.J."/>
            <person name="Pecinka A."/>
            <person name="Quesneville H."/>
            <person name="Colot V."/>
            <person name="Lysak M.A."/>
            <person name="Weigel D."/>
            <person name="Coupland G."/>
            <person name="Schneeberger K."/>
        </authorList>
    </citation>
    <scope>NUCLEOTIDE SEQUENCE [LARGE SCALE GENOMIC DNA]</scope>
    <source>
        <strain evidence="2">cv. Pajares</strain>
    </source>
</reference>
<organism evidence="1 2">
    <name type="scientific">Arabis alpina</name>
    <name type="common">Alpine rock-cress</name>
    <dbReference type="NCBI Taxonomy" id="50452"/>
    <lineage>
        <taxon>Eukaryota</taxon>
        <taxon>Viridiplantae</taxon>
        <taxon>Streptophyta</taxon>
        <taxon>Embryophyta</taxon>
        <taxon>Tracheophyta</taxon>
        <taxon>Spermatophyta</taxon>
        <taxon>Magnoliopsida</taxon>
        <taxon>eudicotyledons</taxon>
        <taxon>Gunneridae</taxon>
        <taxon>Pentapetalae</taxon>
        <taxon>rosids</taxon>
        <taxon>malvids</taxon>
        <taxon>Brassicales</taxon>
        <taxon>Brassicaceae</taxon>
        <taxon>Arabideae</taxon>
        <taxon>Arabis</taxon>
    </lineage>
</organism>
<protein>
    <submittedName>
        <fullName evidence="1">Uncharacterized protein</fullName>
    </submittedName>
</protein>
<gene>
    <name evidence="1" type="ordered locus">AALP_Aa6g092400</name>
</gene>
<evidence type="ECO:0000313" key="2">
    <source>
        <dbReference type="Proteomes" id="UP000029120"/>
    </source>
</evidence>
<dbReference type="Gramene" id="KFK31284">
    <property type="protein sequence ID" value="KFK31284"/>
    <property type="gene ID" value="AALP_AA6G092400"/>
</dbReference>
<evidence type="ECO:0000313" key="1">
    <source>
        <dbReference type="EMBL" id="KFK31284.1"/>
    </source>
</evidence>